<evidence type="ECO:0000313" key="2">
    <source>
        <dbReference type="Proteomes" id="UP001060085"/>
    </source>
</evidence>
<proteinExistence type="predicted"/>
<dbReference type="Proteomes" id="UP001060085">
    <property type="component" value="Linkage Group LG08"/>
</dbReference>
<accession>A0ACB9ZNR7</accession>
<gene>
    <name evidence="1" type="ORF">M9H77_35085</name>
</gene>
<dbReference type="EMBL" id="CM044708">
    <property type="protein sequence ID" value="KAI5649080.1"/>
    <property type="molecule type" value="Genomic_DNA"/>
</dbReference>
<sequence>MLSCPKIRIEATRKRHWKRNLKVNVDLMILWKSAILFFLVKKSAIYFFLIIWDCELVMKCLKIDCLSYSSRFLLAD</sequence>
<keyword evidence="2" id="KW-1185">Reference proteome</keyword>
<organism evidence="1 2">
    <name type="scientific">Catharanthus roseus</name>
    <name type="common">Madagascar periwinkle</name>
    <name type="synonym">Vinca rosea</name>
    <dbReference type="NCBI Taxonomy" id="4058"/>
    <lineage>
        <taxon>Eukaryota</taxon>
        <taxon>Viridiplantae</taxon>
        <taxon>Streptophyta</taxon>
        <taxon>Embryophyta</taxon>
        <taxon>Tracheophyta</taxon>
        <taxon>Spermatophyta</taxon>
        <taxon>Magnoliopsida</taxon>
        <taxon>eudicotyledons</taxon>
        <taxon>Gunneridae</taxon>
        <taxon>Pentapetalae</taxon>
        <taxon>asterids</taxon>
        <taxon>lamiids</taxon>
        <taxon>Gentianales</taxon>
        <taxon>Apocynaceae</taxon>
        <taxon>Rauvolfioideae</taxon>
        <taxon>Vinceae</taxon>
        <taxon>Catharanthinae</taxon>
        <taxon>Catharanthus</taxon>
    </lineage>
</organism>
<name>A0ACB9ZNR7_CATRO</name>
<evidence type="ECO:0000313" key="1">
    <source>
        <dbReference type="EMBL" id="KAI5649080.1"/>
    </source>
</evidence>
<comment type="caution">
    <text evidence="1">The sequence shown here is derived from an EMBL/GenBank/DDBJ whole genome shotgun (WGS) entry which is preliminary data.</text>
</comment>
<reference evidence="2" key="1">
    <citation type="journal article" date="2023" name="Nat. Plants">
        <title>Single-cell RNA sequencing provides a high-resolution roadmap for understanding the multicellular compartmentation of specialized metabolism.</title>
        <authorList>
            <person name="Sun S."/>
            <person name="Shen X."/>
            <person name="Li Y."/>
            <person name="Li Y."/>
            <person name="Wang S."/>
            <person name="Li R."/>
            <person name="Zhang H."/>
            <person name="Shen G."/>
            <person name="Guo B."/>
            <person name="Wei J."/>
            <person name="Xu J."/>
            <person name="St-Pierre B."/>
            <person name="Chen S."/>
            <person name="Sun C."/>
        </authorList>
    </citation>
    <scope>NUCLEOTIDE SEQUENCE [LARGE SCALE GENOMIC DNA]</scope>
</reference>
<protein>
    <submittedName>
        <fullName evidence="1">Uncharacterized protein</fullName>
    </submittedName>
</protein>